<dbReference type="AlphaFoldDB" id="A0A2T6KB28"/>
<evidence type="ECO:0000259" key="1">
    <source>
        <dbReference type="Pfam" id="PF18557"/>
    </source>
</evidence>
<accession>A0A2T6KB28</accession>
<keyword evidence="3" id="KW-1185">Reference proteome</keyword>
<dbReference type="InterPro" id="IPR041649">
    <property type="entry name" value="NepR"/>
</dbReference>
<feature type="domain" description="Anti-sigma factor NepR" evidence="1">
    <location>
        <begin position="14"/>
        <end position="45"/>
    </location>
</feature>
<evidence type="ECO:0000313" key="2">
    <source>
        <dbReference type="EMBL" id="PUB12075.1"/>
    </source>
</evidence>
<organism evidence="2 3">
    <name type="scientific">Yoonia sediminilitoris</name>
    <dbReference type="NCBI Taxonomy" id="1286148"/>
    <lineage>
        <taxon>Bacteria</taxon>
        <taxon>Pseudomonadati</taxon>
        <taxon>Pseudomonadota</taxon>
        <taxon>Alphaproteobacteria</taxon>
        <taxon>Rhodobacterales</taxon>
        <taxon>Paracoccaceae</taxon>
        <taxon>Yoonia</taxon>
    </lineage>
</organism>
<reference evidence="2 3" key="1">
    <citation type="submission" date="2018-04" db="EMBL/GenBank/DDBJ databases">
        <title>Genomic Encyclopedia of Archaeal and Bacterial Type Strains, Phase II (KMG-II): from individual species to whole genera.</title>
        <authorList>
            <person name="Goeker M."/>
        </authorList>
    </citation>
    <scope>NUCLEOTIDE SEQUENCE [LARGE SCALE GENOMIC DNA]</scope>
    <source>
        <strain evidence="2 3">DSM 29955</strain>
    </source>
</reference>
<sequence>MSKAPKKPSVERIIDENLRRVYQRMVKEDVPDRFIDILNQLQQREQGKRNDPEQDG</sequence>
<protein>
    <recommendedName>
        <fullName evidence="1">Anti-sigma factor NepR domain-containing protein</fullName>
    </recommendedName>
</protein>
<gene>
    <name evidence="2" type="ORF">C8N45_11152</name>
</gene>
<proteinExistence type="predicted"/>
<comment type="caution">
    <text evidence="2">The sequence shown here is derived from an EMBL/GenBank/DDBJ whole genome shotgun (WGS) entry which is preliminary data.</text>
</comment>
<evidence type="ECO:0000313" key="3">
    <source>
        <dbReference type="Proteomes" id="UP000244523"/>
    </source>
</evidence>
<dbReference type="RefSeq" id="WP_168769512.1">
    <property type="nucleotide sequence ID" value="NZ_QBUD01000011.1"/>
</dbReference>
<dbReference type="Proteomes" id="UP000244523">
    <property type="component" value="Unassembled WGS sequence"/>
</dbReference>
<dbReference type="EMBL" id="QBUD01000011">
    <property type="protein sequence ID" value="PUB12075.1"/>
    <property type="molecule type" value="Genomic_DNA"/>
</dbReference>
<dbReference type="Pfam" id="PF18557">
    <property type="entry name" value="NepR"/>
    <property type="match status" value="1"/>
</dbReference>
<name>A0A2T6KB28_9RHOB</name>